<gene>
    <name evidence="2" type="ORF">HDF16_003155</name>
</gene>
<sequence length="262" mass="29426">MSIFGAYLRGVLRIRLLLLLAVVSAQCFAAAVYTYKVVATYPHSTSSYTEGFFYLNGLFYESTGLEGHSEVLAITPATGKPVQQISLAPNYFGEGIVDWGPNILGWTWQTHAGFVYDRFSFRVVGQFKYDGEGWGMTRTDSEIITSDGSSTLRFRNPRTFQETHHIVVKDGTRAVDQLNELEMVRGEIYANIWHSDRIARISPKDGRILGWIDLSGLLPDDQRVNSESVLNGIAYDAKGDRLFVTGKQWPKVFEIKVLPKSN</sequence>
<organism evidence="2 3">
    <name type="scientific">Granulicella aggregans</name>
    <dbReference type="NCBI Taxonomy" id="474949"/>
    <lineage>
        <taxon>Bacteria</taxon>
        <taxon>Pseudomonadati</taxon>
        <taxon>Acidobacteriota</taxon>
        <taxon>Terriglobia</taxon>
        <taxon>Terriglobales</taxon>
        <taxon>Acidobacteriaceae</taxon>
        <taxon>Granulicella</taxon>
    </lineage>
</organism>
<evidence type="ECO:0000313" key="2">
    <source>
        <dbReference type="EMBL" id="MBB5058441.1"/>
    </source>
</evidence>
<evidence type="ECO:0000256" key="1">
    <source>
        <dbReference type="SAM" id="SignalP"/>
    </source>
</evidence>
<keyword evidence="2" id="KW-0808">Transferase</keyword>
<dbReference type="PANTHER" id="PTHR31270">
    <property type="entry name" value="GLUTAMINYL-PEPTIDE CYCLOTRANSFERASE"/>
    <property type="match status" value="1"/>
</dbReference>
<feature type="chain" id="PRO_5031234371" evidence="1">
    <location>
        <begin position="30"/>
        <end position="262"/>
    </location>
</feature>
<dbReference type="AlphaFoldDB" id="A0A7W8E4F5"/>
<dbReference type="Proteomes" id="UP000540989">
    <property type="component" value="Unassembled WGS sequence"/>
</dbReference>
<reference evidence="2 3" key="1">
    <citation type="submission" date="2020-08" db="EMBL/GenBank/DDBJ databases">
        <title>Genomic Encyclopedia of Type Strains, Phase IV (KMG-V): Genome sequencing to study the core and pangenomes of soil and plant-associated prokaryotes.</title>
        <authorList>
            <person name="Whitman W."/>
        </authorList>
    </citation>
    <scope>NUCLEOTIDE SEQUENCE [LARGE SCALE GENOMIC DNA]</scope>
    <source>
        <strain evidence="2 3">M8UP14</strain>
    </source>
</reference>
<name>A0A7W8E4F5_9BACT</name>
<dbReference type="PANTHER" id="PTHR31270:SF1">
    <property type="entry name" value="GLUTAMINYL-PEPTIDE CYCLOTRANSFERASE"/>
    <property type="match status" value="1"/>
</dbReference>
<dbReference type="InterPro" id="IPR007788">
    <property type="entry name" value="QCT"/>
</dbReference>
<accession>A0A7W8E4F5</accession>
<keyword evidence="3" id="KW-1185">Reference proteome</keyword>
<dbReference type="Pfam" id="PF05096">
    <property type="entry name" value="Glu_cyclase_2"/>
    <property type="match status" value="1"/>
</dbReference>
<dbReference type="InterPro" id="IPR011044">
    <property type="entry name" value="Quino_amine_DH_bsu"/>
</dbReference>
<evidence type="ECO:0000313" key="3">
    <source>
        <dbReference type="Proteomes" id="UP000540989"/>
    </source>
</evidence>
<keyword evidence="1" id="KW-0732">Signal</keyword>
<comment type="caution">
    <text evidence="2">The sequence shown here is derived from an EMBL/GenBank/DDBJ whole genome shotgun (WGS) entry which is preliminary data.</text>
</comment>
<dbReference type="EMBL" id="JACHIP010000004">
    <property type="protein sequence ID" value="MBB5058441.1"/>
    <property type="molecule type" value="Genomic_DNA"/>
</dbReference>
<protein>
    <submittedName>
        <fullName evidence="2">Glutamine cyclotransferase</fullName>
    </submittedName>
</protein>
<dbReference type="SUPFAM" id="SSF50969">
    <property type="entry name" value="YVTN repeat-like/Quinoprotein amine dehydrogenase"/>
    <property type="match status" value="1"/>
</dbReference>
<dbReference type="RefSeq" id="WP_348641325.1">
    <property type="nucleotide sequence ID" value="NZ_JACHIP010000004.1"/>
</dbReference>
<dbReference type="GO" id="GO:0016603">
    <property type="term" value="F:glutaminyl-peptide cyclotransferase activity"/>
    <property type="evidence" value="ECO:0007669"/>
    <property type="project" value="InterPro"/>
</dbReference>
<proteinExistence type="predicted"/>
<feature type="signal peptide" evidence="1">
    <location>
        <begin position="1"/>
        <end position="29"/>
    </location>
</feature>